<dbReference type="PANTHER" id="PTHR33115:SF22">
    <property type="entry name" value="OS12G0449900 PROTEIN"/>
    <property type="match status" value="1"/>
</dbReference>
<accession>A0A3L6PNT9</accession>
<reference evidence="2" key="1">
    <citation type="journal article" date="2019" name="Nat. Commun.">
        <title>The genome of broomcorn millet.</title>
        <authorList>
            <person name="Zou C."/>
            <person name="Miki D."/>
            <person name="Li D."/>
            <person name="Tang Q."/>
            <person name="Xiao L."/>
            <person name="Rajput S."/>
            <person name="Deng P."/>
            <person name="Jia W."/>
            <person name="Huang R."/>
            <person name="Zhang M."/>
            <person name="Sun Y."/>
            <person name="Hu J."/>
            <person name="Fu X."/>
            <person name="Schnable P.S."/>
            <person name="Li F."/>
            <person name="Zhang H."/>
            <person name="Feng B."/>
            <person name="Zhu X."/>
            <person name="Liu R."/>
            <person name="Schnable J.C."/>
            <person name="Zhu J.-K."/>
            <person name="Zhang H."/>
        </authorList>
    </citation>
    <scope>NUCLEOTIDE SEQUENCE [LARGE SCALE GENOMIC DNA]</scope>
</reference>
<dbReference type="Proteomes" id="UP000275267">
    <property type="component" value="Unassembled WGS sequence"/>
</dbReference>
<evidence type="ECO:0000313" key="2">
    <source>
        <dbReference type="Proteomes" id="UP000275267"/>
    </source>
</evidence>
<dbReference type="EMBL" id="PQIB02000016">
    <property type="protein sequence ID" value="RLM61493.1"/>
    <property type="molecule type" value="Genomic_DNA"/>
</dbReference>
<comment type="caution">
    <text evidence="1">The sequence shown here is derived from an EMBL/GenBank/DDBJ whole genome shotgun (WGS) entry which is preliminary data.</text>
</comment>
<dbReference type="SUPFAM" id="SSF48371">
    <property type="entry name" value="ARM repeat"/>
    <property type="match status" value="1"/>
</dbReference>
<dbReference type="InterPro" id="IPR011989">
    <property type="entry name" value="ARM-like"/>
</dbReference>
<dbReference type="OrthoDB" id="10658952at2759"/>
<dbReference type="PANTHER" id="PTHR33115">
    <property type="entry name" value="ARM REPEAT SUPERFAMILY PROTEIN"/>
    <property type="match status" value="1"/>
</dbReference>
<name>A0A3L6PNT9_PANMI</name>
<sequence length="391" mass="43411">MVPRLASSGERLIANLLLTLGPTVVPHDEEARARAARILEHIGCYIRRSELQVKDIMVLFESLSSTLSTPQWEEVLRGMRILRRLSAGKSNAATISGTPDLLAKITTLLDCHRFLVLDPDHNAWVLDGGNLLSASTKMGTIRATKDILMCERCDNPLQKEAMRMHARICWDKVDDPDTRDADECRKESSAILIDVFARGKKGHAKEMVGKKLEEVSSWISSHAQGDVVARLKGMLVDGEYQYRIQAACILKNLCALRPCAEELKEAMTDAVTKVLREMLNIQMELRQAVMLPCGEGFSAPDIDLEQGRLSQGVPRPDPQQQRDTIELQDALLSECATACKKFVVEDQGLAPQLDEIAAEICSDAGKPVRSWGALITEAQEVFKQQKEALLR</sequence>
<dbReference type="Gene3D" id="1.25.10.10">
    <property type="entry name" value="Leucine-rich Repeat Variant"/>
    <property type="match status" value="1"/>
</dbReference>
<evidence type="ECO:0000313" key="1">
    <source>
        <dbReference type="EMBL" id="RLM61493.1"/>
    </source>
</evidence>
<protein>
    <submittedName>
        <fullName evidence="1">Uncharacterized protein</fullName>
    </submittedName>
</protein>
<dbReference type="InterPro" id="IPR016024">
    <property type="entry name" value="ARM-type_fold"/>
</dbReference>
<dbReference type="AlphaFoldDB" id="A0A3L6PNT9"/>
<dbReference type="STRING" id="4540.A0A3L6PNT9"/>
<proteinExistence type="predicted"/>
<organism evidence="1 2">
    <name type="scientific">Panicum miliaceum</name>
    <name type="common">Proso millet</name>
    <name type="synonym">Broomcorn millet</name>
    <dbReference type="NCBI Taxonomy" id="4540"/>
    <lineage>
        <taxon>Eukaryota</taxon>
        <taxon>Viridiplantae</taxon>
        <taxon>Streptophyta</taxon>
        <taxon>Embryophyta</taxon>
        <taxon>Tracheophyta</taxon>
        <taxon>Spermatophyta</taxon>
        <taxon>Magnoliopsida</taxon>
        <taxon>Liliopsida</taxon>
        <taxon>Poales</taxon>
        <taxon>Poaceae</taxon>
        <taxon>PACMAD clade</taxon>
        <taxon>Panicoideae</taxon>
        <taxon>Panicodae</taxon>
        <taxon>Paniceae</taxon>
        <taxon>Panicinae</taxon>
        <taxon>Panicum</taxon>
        <taxon>Panicum sect. Panicum</taxon>
    </lineage>
</organism>
<keyword evidence="2" id="KW-1185">Reference proteome</keyword>
<gene>
    <name evidence="1" type="ORF">C2845_PM14G11220</name>
</gene>